<evidence type="ECO:0000313" key="1">
    <source>
        <dbReference type="EMBL" id="GBM53302.1"/>
    </source>
</evidence>
<dbReference type="OrthoDB" id="7431971at2759"/>
<proteinExistence type="predicted"/>
<sequence>MPRQDGITLMVMISAYCTPSESIEDTLRIIESLSPDFLQHAKLREDSRTPPPPLSILHSPHQPEEYAAIRNLNNRKAPEPDGFYADVIK</sequence>
<gene>
    <name evidence="1" type="ORF">AVEN_259294_1</name>
</gene>
<comment type="caution">
    <text evidence="1">The sequence shown here is derived from an EMBL/GenBank/DDBJ whole genome shotgun (WGS) entry which is preliminary data.</text>
</comment>
<reference evidence="1 2" key="1">
    <citation type="journal article" date="2019" name="Sci. Rep.">
        <title>Orb-weaving spider Araneus ventricosus genome elucidates the spidroin gene catalogue.</title>
        <authorList>
            <person name="Kono N."/>
            <person name="Nakamura H."/>
            <person name="Ohtoshi R."/>
            <person name="Moran D.A.P."/>
            <person name="Shinohara A."/>
            <person name="Yoshida Y."/>
            <person name="Fujiwara M."/>
            <person name="Mori M."/>
            <person name="Tomita M."/>
            <person name="Arakawa K."/>
        </authorList>
    </citation>
    <scope>NUCLEOTIDE SEQUENCE [LARGE SCALE GENOMIC DNA]</scope>
</reference>
<dbReference type="Proteomes" id="UP000499080">
    <property type="component" value="Unassembled WGS sequence"/>
</dbReference>
<dbReference type="AlphaFoldDB" id="A0A4Y2GHG9"/>
<evidence type="ECO:0000313" key="2">
    <source>
        <dbReference type="Proteomes" id="UP000499080"/>
    </source>
</evidence>
<organism evidence="1 2">
    <name type="scientific">Araneus ventricosus</name>
    <name type="common">Orbweaver spider</name>
    <name type="synonym">Epeira ventricosa</name>
    <dbReference type="NCBI Taxonomy" id="182803"/>
    <lineage>
        <taxon>Eukaryota</taxon>
        <taxon>Metazoa</taxon>
        <taxon>Ecdysozoa</taxon>
        <taxon>Arthropoda</taxon>
        <taxon>Chelicerata</taxon>
        <taxon>Arachnida</taxon>
        <taxon>Araneae</taxon>
        <taxon>Araneomorphae</taxon>
        <taxon>Entelegynae</taxon>
        <taxon>Araneoidea</taxon>
        <taxon>Araneidae</taxon>
        <taxon>Araneus</taxon>
    </lineage>
</organism>
<dbReference type="EMBL" id="BGPR01001413">
    <property type="protein sequence ID" value="GBM53302.1"/>
    <property type="molecule type" value="Genomic_DNA"/>
</dbReference>
<protein>
    <submittedName>
        <fullName evidence="1">Uncharacterized protein</fullName>
    </submittedName>
</protein>
<keyword evidence="2" id="KW-1185">Reference proteome</keyword>
<name>A0A4Y2GHG9_ARAVE</name>
<accession>A0A4Y2GHG9</accession>